<dbReference type="AlphaFoldDB" id="A0AB36FKL4"/>
<evidence type="ECO:0000259" key="4">
    <source>
        <dbReference type="Pfam" id="PF13708"/>
    </source>
</evidence>
<dbReference type="SUPFAM" id="SSF53335">
    <property type="entry name" value="S-adenosyl-L-methionine-dependent methyltransferases"/>
    <property type="match status" value="1"/>
</dbReference>
<keyword evidence="3" id="KW-0949">S-adenosyl-L-methionine</keyword>
<proteinExistence type="predicted"/>
<dbReference type="GO" id="GO:0003676">
    <property type="term" value="F:nucleic acid binding"/>
    <property type="evidence" value="ECO:0007669"/>
    <property type="project" value="InterPro"/>
</dbReference>
<keyword evidence="1" id="KW-0489">Methyltransferase</keyword>
<dbReference type="Proteomes" id="UP000095392">
    <property type="component" value="Unassembled WGS sequence"/>
</dbReference>
<dbReference type="InterPro" id="IPR002052">
    <property type="entry name" value="DNA_methylase_N6_adenine_CS"/>
</dbReference>
<dbReference type="GO" id="GO:0032259">
    <property type="term" value="P:methylation"/>
    <property type="evidence" value="ECO:0007669"/>
    <property type="project" value="UniProtKB-KW"/>
</dbReference>
<accession>A0AB36FKL4</accession>
<evidence type="ECO:0000313" key="5">
    <source>
        <dbReference type="EMBL" id="OES24500.1"/>
    </source>
</evidence>
<protein>
    <recommendedName>
        <fullName evidence="4">DUF4942 domain-containing protein</fullName>
    </recommendedName>
</protein>
<evidence type="ECO:0000256" key="2">
    <source>
        <dbReference type="ARBA" id="ARBA00022679"/>
    </source>
</evidence>
<dbReference type="InterPro" id="IPR031339">
    <property type="entry name" value="DUF4942"/>
</dbReference>
<sequence>MQQSSMAFQPEGNQPHHPMTTLATVEALKQAGEDFEWYPTTDSQIEIICNDLSSLAADFGLCDSRHERLKLLDVGAGDARVLEALHNHINNNIEHVTCSMFAIEKAKTHIRGYAQKGVTLLGTEFFETNFISKNSDIAFSNPPYSQFESWVDTLLRQLNFSLFYVIMPERWTESEQIKSAMKLRGVRRADIIGESDFLDADRKARAKVHLVRFCFSDLDNEDDNPRRRFRHRTIGKSSASPFQLFIENELGLKKNYSDTTEKFHEHVERERVRKAMETEGTDSFELVASKGILWALLDSYERDLQNVLEQYKLISQLDPVLLQELGVDYDNVRKGVSEKLLGFRNVYWRLLFEQLDSLSSRLIGKHRAAMLDTLNANSLDFTYQNALYIIEYAVDLANTLIEQSIVDVYKDLTSADAIKDYYVSNQHVYQDKWRWNDENTNDKSKYLLDYRFIHTNWSNFGSHSWENGLNEDARTFMWDLGVVFKLLGYGNIWYSEDYRTMEPGGKMKIMGNHPSGDLITLVEIKFYKNGNRHLKFSQEAMLRFNVTASRVLGWVREKAEFDSETQSKKPTDDAVWAVGDSLKVLPSNVLALADKTTQLAS</sequence>
<dbReference type="CDD" id="cd02440">
    <property type="entry name" value="AdoMet_MTases"/>
    <property type="match status" value="1"/>
</dbReference>
<organism evidence="5 6">
    <name type="scientific">Alteromonas macleodii</name>
    <name type="common">Pseudoalteromonas macleodii</name>
    <dbReference type="NCBI Taxonomy" id="28108"/>
    <lineage>
        <taxon>Bacteria</taxon>
        <taxon>Pseudomonadati</taxon>
        <taxon>Pseudomonadota</taxon>
        <taxon>Gammaproteobacteria</taxon>
        <taxon>Alteromonadales</taxon>
        <taxon>Alteromonadaceae</taxon>
        <taxon>Alteromonas/Salinimonas group</taxon>
        <taxon>Alteromonas</taxon>
    </lineage>
</organism>
<dbReference type="RefSeq" id="WP_069945593.1">
    <property type="nucleotide sequence ID" value="NZ_MIPW01000036.1"/>
</dbReference>
<keyword evidence="2" id="KW-0808">Transferase</keyword>
<comment type="caution">
    <text evidence="5">The sequence shown here is derived from an EMBL/GenBank/DDBJ whole genome shotgun (WGS) entry which is preliminary data.</text>
</comment>
<dbReference type="PROSITE" id="PS00092">
    <property type="entry name" value="N6_MTASE"/>
    <property type="match status" value="1"/>
</dbReference>
<dbReference type="InterPro" id="IPR029063">
    <property type="entry name" value="SAM-dependent_MTases_sf"/>
</dbReference>
<evidence type="ECO:0000256" key="1">
    <source>
        <dbReference type="ARBA" id="ARBA00022603"/>
    </source>
</evidence>
<dbReference type="GO" id="GO:0008168">
    <property type="term" value="F:methyltransferase activity"/>
    <property type="evidence" value="ECO:0007669"/>
    <property type="project" value="UniProtKB-KW"/>
</dbReference>
<dbReference type="EMBL" id="MIPY01000061">
    <property type="protein sequence ID" value="OES24500.1"/>
    <property type="molecule type" value="Genomic_DNA"/>
</dbReference>
<evidence type="ECO:0000313" key="6">
    <source>
        <dbReference type="Proteomes" id="UP000095392"/>
    </source>
</evidence>
<reference evidence="5 6" key="1">
    <citation type="submission" date="2016-09" db="EMBL/GenBank/DDBJ databases">
        <title>Draft Genome Sequence of four Alteromonas macleodii strains isolated from copper coupons and grown long-term at elevated copper levels.</title>
        <authorList>
            <person name="Cusick K."/>
            <person name="Dale J."/>
            <person name="Little B."/>
            <person name="Biffinger J."/>
        </authorList>
    </citation>
    <scope>NUCLEOTIDE SEQUENCE [LARGE SCALE GENOMIC DNA]</scope>
    <source>
        <strain evidence="5 6">KCP01</strain>
    </source>
</reference>
<evidence type="ECO:0000256" key="3">
    <source>
        <dbReference type="ARBA" id="ARBA00022691"/>
    </source>
</evidence>
<name>A0AB36FKL4_ALTMA</name>
<keyword evidence="6" id="KW-1185">Reference proteome</keyword>
<gene>
    <name evidence="5" type="ORF">BFV95_4767</name>
</gene>
<feature type="domain" description="DUF4942" evidence="4">
    <location>
        <begin position="345"/>
        <end position="550"/>
    </location>
</feature>
<dbReference type="Pfam" id="PF13708">
    <property type="entry name" value="DUF4942"/>
    <property type="match status" value="1"/>
</dbReference>